<dbReference type="RefSeq" id="WP_072831269.1">
    <property type="nucleotide sequence ID" value="NZ_FQXP01000005.1"/>
</dbReference>
<dbReference type="InterPro" id="IPR015421">
    <property type="entry name" value="PyrdxlP-dep_Trfase_major"/>
</dbReference>
<dbReference type="CDD" id="cd00609">
    <property type="entry name" value="AAT_like"/>
    <property type="match status" value="1"/>
</dbReference>
<dbReference type="InterPro" id="IPR015422">
    <property type="entry name" value="PyrdxlP-dep_Trfase_small"/>
</dbReference>
<protein>
    <recommendedName>
        <fullName evidence="6">Aminotransferase</fullName>
        <ecNumber evidence="6">2.6.1.-</ecNumber>
    </recommendedName>
</protein>
<dbReference type="InterPro" id="IPR004838">
    <property type="entry name" value="NHTrfase_class1_PyrdxlP-BS"/>
</dbReference>
<reference evidence="8 9" key="1">
    <citation type="submission" date="2016-11" db="EMBL/GenBank/DDBJ databases">
        <authorList>
            <person name="Jaros S."/>
            <person name="Januszkiewicz K."/>
            <person name="Wedrychowicz H."/>
        </authorList>
    </citation>
    <scope>NUCLEOTIDE SEQUENCE [LARGE SCALE GENOMIC DNA]</scope>
    <source>
        <strain evidence="8 9">DSM 3089</strain>
    </source>
</reference>
<keyword evidence="9" id="KW-1185">Reference proteome</keyword>
<keyword evidence="3 6" id="KW-0032">Aminotransferase</keyword>
<dbReference type="Proteomes" id="UP000184526">
    <property type="component" value="Unassembled WGS sequence"/>
</dbReference>
<sequence>MKDFISNKVNSIEISGIRKFYNKVSKIEGAISLTLGQPDFPIPQGVKEGILKAVDMGKTVYTPNAGVLELREEISNYLKSQSINYDTEDICITVGGSEGLMNVFTALINEGDKILIPNPAYPAYEACVKLLGGEVVNYNLDKEFMPNIEEIEKLINEHSPKAIVLSYPSNPTGTILTKEFSEKLHRLLKDKEIVIVSDEMYSALIYDAEYNSIAQYDDIKDKIILVSGFSKIFSMTGMRVGYVCAKEPFFSAILKVHQYNVSCAPSICQYGALAGLKNSLEDVISMRDSFKKRRDYLCEELIRLGFEINEPKGAFYIFPSIEKFNMSSDEFCEKLLEYGKVAVIPGTAFGSNGEGCVRISYCYSIEELKEAIRRIEEFIATHIN</sequence>
<dbReference type="Gene3D" id="3.40.640.10">
    <property type="entry name" value="Type I PLP-dependent aspartate aminotransferase-like (Major domain)"/>
    <property type="match status" value="1"/>
</dbReference>
<proteinExistence type="inferred from homology"/>
<keyword evidence="4 6" id="KW-0808">Transferase</keyword>
<dbReference type="EC" id="2.6.1.-" evidence="6"/>
<organism evidence="8 9">
    <name type="scientific">Clostridium collagenovorans DSM 3089</name>
    <dbReference type="NCBI Taxonomy" id="1121306"/>
    <lineage>
        <taxon>Bacteria</taxon>
        <taxon>Bacillati</taxon>
        <taxon>Bacillota</taxon>
        <taxon>Clostridia</taxon>
        <taxon>Eubacteriales</taxon>
        <taxon>Clostridiaceae</taxon>
        <taxon>Clostridium</taxon>
    </lineage>
</organism>
<evidence type="ECO:0000256" key="1">
    <source>
        <dbReference type="ARBA" id="ARBA00001933"/>
    </source>
</evidence>
<dbReference type="EMBL" id="FQXP01000005">
    <property type="protein sequence ID" value="SHH78406.1"/>
    <property type="molecule type" value="Genomic_DNA"/>
</dbReference>
<feature type="domain" description="Aminotransferase class I/classII large" evidence="7">
    <location>
        <begin position="31"/>
        <end position="375"/>
    </location>
</feature>
<dbReference type="PROSITE" id="PS00105">
    <property type="entry name" value="AA_TRANSFER_CLASS_1"/>
    <property type="match status" value="1"/>
</dbReference>
<evidence type="ECO:0000256" key="4">
    <source>
        <dbReference type="ARBA" id="ARBA00022679"/>
    </source>
</evidence>
<evidence type="ECO:0000256" key="2">
    <source>
        <dbReference type="ARBA" id="ARBA00007441"/>
    </source>
</evidence>
<dbReference type="InterPro" id="IPR050596">
    <property type="entry name" value="AspAT/PAT-like"/>
</dbReference>
<dbReference type="GO" id="GO:0006520">
    <property type="term" value="P:amino acid metabolic process"/>
    <property type="evidence" value="ECO:0007669"/>
    <property type="project" value="InterPro"/>
</dbReference>
<dbReference type="PANTHER" id="PTHR46383:SF4">
    <property type="entry name" value="AMINOTRANSFERASE"/>
    <property type="match status" value="1"/>
</dbReference>
<dbReference type="OrthoDB" id="9802328at2"/>
<comment type="similarity">
    <text evidence="2 6">Belongs to the class-I pyridoxal-phosphate-dependent aminotransferase family.</text>
</comment>
<evidence type="ECO:0000313" key="9">
    <source>
        <dbReference type="Proteomes" id="UP000184526"/>
    </source>
</evidence>
<keyword evidence="5" id="KW-0663">Pyridoxal phosphate</keyword>
<dbReference type="InterPro" id="IPR015424">
    <property type="entry name" value="PyrdxlP-dep_Trfase"/>
</dbReference>
<dbReference type="Gene3D" id="3.90.1150.10">
    <property type="entry name" value="Aspartate Aminotransferase, domain 1"/>
    <property type="match status" value="1"/>
</dbReference>
<dbReference type="GO" id="GO:0030170">
    <property type="term" value="F:pyridoxal phosphate binding"/>
    <property type="evidence" value="ECO:0007669"/>
    <property type="project" value="InterPro"/>
</dbReference>
<dbReference type="STRING" id="1121306.SAMN02745196_01348"/>
<dbReference type="GO" id="GO:0008483">
    <property type="term" value="F:transaminase activity"/>
    <property type="evidence" value="ECO:0007669"/>
    <property type="project" value="UniProtKB-KW"/>
</dbReference>
<gene>
    <name evidence="8" type="ORF">SAMN02745196_01348</name>
</gene>
<dbReference type="AlphaFoldDB" id="A0A1M5VT27"/>
<comment type="cofactor">
    <cofactor evidence="1 6">
        <name>pyridoxal 5'-phosphate</name>
        <dbReference type="ChEBI" id="CHEBI:597326"/>
    </cofactor>
</comment>
<dbReference type="Pfam" id="PF00155">
    <property type="entry name" value="Aminotran_1_2"/>
    <property type="match status" value="1"/>
</dbReference>
<dbReference type="PANTHER" id="PTHR46383">
    <property type="entry name" value="ASPARTATE AMINOTRANSFERASE"/>
    <property type="match status" value="1"/>
</dbReference>
<evidence type="ECO:0000313" key="8">
    <source>
        <dbReference type="EMBL" id="SHH78406.1"/>
    </source>
</evidence>
<evidence type="ECO:0000256" key="3">
    <source>
        <dbReference type="ARBA" id="ARBA00022576"/>
    </source>
</evidence>
<name>A0A1M5VT27_9CLOT</name>
<evidence type="ECO:0000256" key="6">
    <source>
        <dbReference type="RuleBase" id="RU000481"/>
    </source>
</evidence>
<dbReference type="SUPFAM" id="SSF53383">
    <property type="entry name" value="PLP-dependent transferases"/>
    <property type="match status" value="1"/>
</dbReference>
<dbReference type="InterPro" id="IPR004839">
    <property type="entry name" value="Aminotransferase_I/II_large"/>
</dbReference>
<accession>A0A1M5VT27</accession>
<evidence type="ECO:0000256" key="5">
    <source>
        <dbReference type="ARBA" id="ARBA00022898"/>
    </source>
</evidence>
<evidence type="ECO:0000259" key="7">
    <source>
        <dbReference type="Pfam" id="PF00155"/>
    </source>
</evidence>